<dbReference type="AlphaFoldDB" id="A0A1C7NQX6"/>
<dbReference type="PANTHER" id="PTHR46749">
    <property type="entry name" value="COMPLEX III ASSEMBLY FACTOR LYRM7"/>
    <property type="match status" value="1"/>
</dbReference>
<evidence type="ECO:0000313" key="9">
    <source>
        <dbReference type="EMBL" id="OBZ89664.1"/>
    </source>
</evidence>
<dbReference type="PANTHER" id="PTHR46749:SF1">
    <property type="entry name" value="COMPLEX III ASSEMBLY FACTOR LYRM7"/>
    <property type="match status" value="1"/>
</dbReference>
<dbReference type="GO" id="GO:0034551">
    <property type="term" value="P:mitochondrial respiratory chain complex III assembly"/>
    <property type="evidence" value="ECO:0007669"/>
    <property type="project" value="InterPro"/>
</dbReference>
<keyword evidence="10" id="KW-1185">Reference proteome</keyword>
<sequence>MSIYPSKQAAIDAYRHLLKIQRNVFSGDQKAIKAAKKETYSRFMQHKNETNVDILDQKLKLADQIANFLEQNSVKVVREEAESTPRLNIKGRKDNMRFDDVAWQMNK</sequence>
<dbReference type="EMBL" id="LUGH01000084">
    <property type="protein sequence ID" value="OBZ89664.1"/>
    <property type="molecule type" value="Genomic_DNA"/>
</dbReference>
<dbReference type="InterPro" id="IPR045298">
    <property type="entry name" value="Complex1_LYR_LYRM7"/>
</dbReference>
<dbReference type="FunCoup" id="A0A1C7NQX6">
    <property type="interactions" value="94"/>
</dbReference>
<keyword evidence="7" id="KW-0143">Chaperone</keyword>
<dbReference type="OrthoDB" id="529194at2759"/>
<evidence type="ECO:0000256" key="2">
    <source>
        <dbReference type="ARBA" id="ARBA00009949"/>
    </source>
</evidence>
<dbReference type="GO" id="GO:0044183">
    <property type="term" value="F:protein folding chaperone"/>
    <property type="evidence" value="ECO:0007669"/>
    <property type="project" value="TreeGrafter"/>
</dbReference>
<name>A0A1C7NQX6_9FUNG</name>
<evidence type="ECO:0000256" key="4">
    <source>
        <dbReference type="ARBA" id="ARBA00015108"/>
    </source>
</evidence>
<evidence type="ECO:0000256" key="6">
    <source>
        <dbReference type="ARBA" id="ARBA00023128"/>
    </source>
</evidence>
<evidence type="ECO:0000256" key="5">
    <source>
        <dbReference type="ARBA" id="ARBA00022946"/>
    </source>
</evidence>
<evidence type="ECO:0000256" key="8">
    <source>
        <dbReference type="ARBA" id="ARBA00025268"/>
    </source>
</evidence>
<comment type="caution">
    <text evidence="9">The sequence shown here is derived from an EMBL/GenBank/DDBJ whole genome shotgun (WGS) entry which is preliminary data.</text>
</comment>
<comment type="function">
    <text evidence="8">Assembly factor required for Rieske Fe-S protein RIP1 incorporation into the cytochrome b-c1 (CIII) complex. Functions as a chaperone, binding to this subunit within the mitochondrial matrix and stabilizing it prior to its translocation and insertion into the late CIII dimeric intermediate within the mitochondrial inner membrane. Modulates the mitochondrial matrix zinc pool.</text>
</comment>
<comment type="subcellular location">
    <subcellularLocation>
        <location evidence="1">Mitochondrion matrix</location>
    </subcellularLocation>
</comment>
<accession>A0A1C7NQX6</accession>
<protein>
    <recommendedName>
        <fullName evidence="4">Mitochondrial zinc maintenance protein 1, mitochondrial</fullName>
    </recommendedName>
</protein>
<keyword evidence="6" id="KW-0496">Mitochondrion</keyword>
<comment type="similarity">
    <text evidence="2">Belongs to the complex I LYR family. MZM1 subfamily.</text>
</comment>
<dbReference type="STRING" id="101091.A0A1C7NQX6"/>
<dbReference type="Proteomes" id="UP000093000">
    <property type="component" value="Unassembled WGS sequence"/>
</dbReference>
<dbReference type="GO" id="GO:0005759">
    <property type="term" value="C:mitochondrial matrix"/>
    <property type="evidence" value="ECO:0007669"/>
    <property type="project" value="UniProtKB-SubCell"/>
</dbReference>
<evidence type="ECO:0000313" key="10">
    <source>
        <dbReference type="Proteomes" id="UP000093000"/>
    </source>
</evidence>
<evidence type="ECO:0000256" key="7">
    <source>
        <dbReference type="ARBA" id="ARBA00023186"/>
    </source>
</evidence>
<dbReference type="InParanoid" id="A0A1C7NQX6"/>
<evidence type="ECO:0000256" key="3">
    <source>
        <dbReference type="ARBA" id="ARBA00011589"/>
    </source>
</evidence>
<organism evidence="9 10">
    <name type="scientific">Choanephora cucurbitarum</name>
    <dbReference type="NCBI Taxonomy" id="101091"/>
    <lineage>
        <taxon>Eukaryota</taxon>
        <taxon>Fungi</taxon>
        <taxon>Fungi incertae sedis</taxon>
        <taxon>Mucoromycota</taxon>
        <taxon>Mucoromycotina</taxon>
        <taxon>Mucoromycetes</taxon>
        <taxon>Mucorales</taxon>
        <taxon>Mucorineae</taxon>
        <taxon>Choanephoraceae</taxon>
        <taxon>Choanephoroideae</taxon>
        <taxon>Choanephora</taxon>
    </lineage>
</organism>
<evidence type="ECO:0000256" key="1">
    <source>
        <dbReference type="ARBA" id="ARBA00004305"/>
    </source>
</evidence>
<proteinExistence type="inferred from homology"/>
<comment type="subunit">
    <text evidence="3">Interacts with RIP1.</text>
</comment>
<dbReference type="CDD" id="cd20267">
    <property type="entry name" value="Complex1_LYR_LYRM7"/>
    <property type="match status" value="1"/>
</dbReference>
<keyword evidence="5" id="KW-0809">Transit peptide</keyword>
<gene>
    <name evidence="9" type="ORF">A0J61_02297</name>
</gene>
<reference evidence="9 10" key="1">
    <citation type="submission" date="2016-03" db="EMBL/GenBank/DDBJ databases">
        <title>Choanephora cucurbitarum.</title>
        <authorList>
            <person name="Min B."/>
            <person name="Park H."/>
            <person name="Park J.-H."/>
            <person name="Shin H.-D."/>
            <person name="Choi I.-G."/>
        </authorList>
    </citation>
    <scope>NUCLEOTIDE SEQUENCE [LARGE SCALE GENOMIC DNA]</scope>
    <source>
        <strain evidence="9 10">KUS-F28377</strain>
    </source>
</reference>
<dbReference type="InterPro" id="IPR050435">
    <property type="entry name" value="MZM1/LYRM7"/>
</dbReference>